<evidence type="ECO:0000313" key="3">
    <source>
        <dbReference type="Proteomes" id="UP000092177"/>
    </source>
</evidence>
<dbReference type="EMBL" id="LTAN01000009">
    <property type="protein sequence ID" value="OBR04222.1"/>
    <property type="molecule type" value="Genomic_DNA"/>
</dbReference>
<organism evidence="2 3">
    <name type="scientific">Colletotrichum higginsianum (strain IMI 349063)</name>
    <name type="common">Crucifer anthracnose fungus</name>
    <dbReference type="NCBI Taxonomy" id="759273"/>
    <lineage>
        <taxon>Eukaryota</taxon>
        <taxon>Fungi</taxon>
        <taxon>Dikarya</taxon>
        <taxon>Ascomycota</taxon>
        <taxon>Pezizomycotina</taxon>
        <taxon>Sordariomycetes</taxon>
        <taxon>Hypocreomycetidae</taxon>
        <taxon>Glomerellales</taxon>
        <taxon>Glomerellaceae</taxon>
        <taxon>Colletotrichum</taxon>
        <taxon>Colletotrichum destructivum species complex</taxon>
    </lineage>
</organism>
<dbReference type="RefSeq" id="XP_018152740.1">
    <property type="nucleotide sequence ID" value="XM_018308323.1"/>
</dbReference>
<comment type="caution">
    <text evidence="2">The sequence shown here is derived from an EMBL/GenBank/DDBJ whole genome shotgun (WGS) entry which is preliminary data.</text>
</comment>
<dbReference type="KEGG" id="chig:CH63R_13349"/>
<keyword evidence="3" id="KW-1185">Reference proteome</keyword>
<feature type="compositionally biased region" description="Basic and acidic residues" evidence="1">
    <location>
        <begin position="16"/>
        <end position="29"/>
    </location>
</feature>
<sequence length="163" mass="17824">MDDDDDVGSQMAIQDRQSELRIPSEHDRPLITTASVSSPLPQAAAPPEWASGAEPIKEMRLADWTNALGESESSVKRGDDDSPDLEPHGGPSRTLLLGRAGLSVPTQPQVPLFSASEPLGSYEAYFMHPLLLLLLLLVQPRVDAGFDRPPWPRLNLVWNGLRP</sequence>
<dbReference type="Proteomes" id="UP000092177">
    <property type="component" value="Chromosome 9"/>
</dbReference>
<feature type="region of interest" description="Disordered" evidence="1">
    <location>
        <begin position="67"/>
        <end position="101"/>
    </location>
</feature>
<evidence type="ECO:0000256" key="1">
    <source>
        <dbReference type="SAM" id="MobiDB-lite"/>
    </source>
</evidence>
<dbReference type="GeneID" id="28872430"/>
<dbReference type="AlphaFoldDB" id="A0A1B7XWT3"/>
<protein>
    <submittedName>
        <fullName evidence="2">Uncharacterized protein</fullName>
    </submittedName>
</protein>
<accession>A0A1B7XWT3</accession>
<proteinExistence type="predicted"/>
<reference evidence="3" key="1">
    <citation type="journal article" date="2017" name="BMC Genomics">
        <title>Gapless genome assembly of Colletotrichum higginsianum reveals chromosome structure and association of transposable elements with secondary metabolite gene clusters.</title>
        <authorList>
            <person name="Dallery J.-F."/>
            <person name="Lapalu N."/>
            <person name="Zampounis A."/>
            <person name="Pigne S."/>
            <person name="Luyten I."/>
            <person name="Amselem J."/>
            <person name="Wittenberg A.H.J."/>
            <person name="Zhou S."/>
            <person name="de Queiroz M.V."/>
            <person name="Robin G.P."/>
            <person name="Auger A."/>
            <person name="Hainaut M."/>
            <person name="Henrissat B."/>
            <person name="Kim K.-T."/>
            <person name="Lee Y.-H."/>
            <person name="Lespinet O."/>
            <person name="Schwartz D.C."/>
            <person name="Thon M.R."/>
            <person name="O'Connell R.J."/>
        </authorList>
    </citation>
    <scope>NUCLEOTIDE SEQUENCE [LARGE SCALE GENOMIC DNA]</scope>
    <source>
        <strain evidence="3">IMI 349063</strain>
    </source>
</reference>
<name>A0A1B7XWT3_COLHI</name>
<feature type="region of interest" description="Disordered" evidence="1">
    <location>
        <begin position="1"/>
        <end position="54"/>
    </location>
</feature>
<evidence type="ECO:0000313" key="2">
    <source>
        <dbReference type="EMBL" id="OBR04222.1"/>
    </source>
</evidence>
<dbReference type="VEuPathDB" id="FungiDB:CH63R_13349"/>
<gene>
    <name evidence="2" type="ORF">CH63R_13349</name>
</gene>